<dbReference type="AlphaFoldDB" id="A0ABD1N9X1"/>
<gene>
    <name evidence="1" type="ORF">Fmac_006193</name>
</gene>
<evidence type="ECO:0000313" key="2">
    <source>
        <dbReference type="Proteomes" id="UP001603857"/>
    </source>
</evidence>
<dbReference type="EMBL" id="JBGMDY010000002">
    <property type="protein sequence ID" value="KAL2344908.1"/>
    <property type="molecule type" value="Genomic_DNA"/>
</dbReference>
<evidence type="ECO:0000313" key="1">
    <source>
        <dbReference type="EMBL" id="KAL2344908.1"/>
    </source>
</evidence>
<keyword evidence="2" id="KW-1185">Reference proteome</keyword>
<name>A0ABD1N9X1_9FABA</name>
<accession>A0ABD1N9X1</accession>
<dbReference type="Proteomes" id="UP001603857">
    <property type="component" value="Unassembled WGS sequence"/>
</dbReference>
<comment type="caution">
    <text evidence="1">The sequence shown here is derived from an EMBL/GenBank/DDBJ whole genome shotgun (WGS) entry which is preliminary data.</text>
</comment>
<sequence>MDVITTTMGDDMVLVESDVGVNLEDTVVMNQKTWERWWFYELSWWHLRMGVCVHRETWALINEETKVLVHDLCFSIRMVKDHGGQFVSEFGVDSAASNCSDQMEDDSLDLEEVENYSSEGWKLVRLC</sequence>
<proteinExistence type="predicted"/>
<organism evidence="1 2">
    <name type="scientific">Flemingia macrophylla</name>
    <dbReference type="NCBI Taxonomy" id="520843"/>
    <lineage>
        <taxon>Eukaryota</taxon>
        <taxon>Viridiplantae</taxon>
        <taxon>Streptophyta</taxon>
        <taxon>Embryophyta</taxon>
        <taxon>Tracheophyta</taxon>
        <taxon>Spermatophyta</taxon>
        <taxon>Magnoliopsida</taxon>
        <taxon>eudicotyledons</taxon>
        <taxon>Gunneridae</taxon>
        <taxon>Pentapetalae</taxon>
        <taxon>rosids</taxon>
        <taxon>fabids</taxon>
        <taxon>Fabales</taxon>
        <taxon>Fabaceae</taxon>
        <taxon>Papilionoideae</taxon>
        <taxon>50 kb inversion clade</taxon>
        <taxon>NPAAA clade</taxon>
        <taxon>indigoferoid/millettioid clade</taxon>
        <taxon>Phaseoleae</taxon>
        <taxon>Flemingia</taxon>
    </lineage>
</organism>
<reference evidence="1 2" key="1">
    <citation type="submission" date="2024-08" db="EMBL/GenBank/DDBJ databases">
        <title>Insights into the chromosomal genome structure of Flemingia macrophylla.</title>
        <authorList>
            <person name="Ding Y."/>
            <person name="Zhao Y."/>
            <person name="Bi W."/>
            <person name="Wu M."/>
            <person name="Zhao G."/>
            <person name="Gong Y."/>
            <person name="Li W."/>
            <person name="Zhang P."/>
        </authorList>
    </citation>
    <scope>NUCLEOTIDE SEQUENCE [LARGE SCALE GENOMIC DNA]</scope>
    <source>
        <strain evidence="1">DYQJB</strain>
        <tissue evidence="1">Leaf</tissue>
    </source>
</reference>
<protein>
    <submittedName>
        <fullName evidence="1">Uncharacterized protein</fullName>
    </submittedName>
</protein>